<keyword evidence="3" id="KW-1185">Reference proteome</keyword>
<dbReference type="InterPro" id="IPR029063">
    <property type="entry name" value="SAM-dependent_MTases_sf"/>
</dbReference>
<feature type="domain" description="Methyltransferase type 11" evidence="1">
    <location>
        <begin position="54"/>
        <end position="154"/>
    </location>
</feature>
<name>A0A916QN39_9GAMM</name>
<dbReference type="InterPro" id="IPR050508">
    <property type="entry name" value="Methyltransf_Superfamily"/>
</dbReference>
<comment type="caution">
    <text evidence="2">The sequence shown here is derived from an EMBL/GenBank/DDBJ whole genome shotgun (WGS) entry which is preliminary data.</text>
</comment>
<reference evidence="2" key="1">
    <citation type="journal article" date="2014" name="Int. J. Syst. Evol. Microbiol.">
        <title>Complete genome sequence of Corynebacterium casei LMG S-19264T (=DSM 44701T), isolated from a smear-ripened cheese.</title>
        <authorList>
            <consortium name="US DOE Joint Genome Institute (JGI-PGF)"/>
            <person name="Walter F."/>
            <person name="Albersmeier A."/>
            <person name="Kalinowski J."/>
            <person name="Ruckert C."/>
        </authorList>
    </citation>
    <scope>NUCLEOTIDE SEQUENCE</scope>
    <source>
        <strain evidence="2">CGMCC 1.15425</strain>
    </source>
</reference>
<dbReference type="CDD" id="cd02440">
    <property type="entry name" value="AdoMet_MTases"/>
    <property type="match status" value="1"/>
</dbReference>
<dbReference type="OrthoDB" id="529208at2"/>
<sequence length="274" mass="30714">MSSFKYSAEHVTAYYSIDVEREWQRLIQNPEQEVKLHVHNHYLYEHLTKGLSVLEVGAGPGRFTQTLHEIGCNILVSDISEIQLDANRQKAKELGFSASISDWQKVDVTDLGQFTDNSFDAVVAYGGPLSYVFDHLDQALSECHRVLKMDGLLIASVMSLWGTLHRYFASFPESDPTPVAANGDLTAETYPGTTHFCHLFRSEELREAMIRNGFDVITLAASNTMSSTHTEILATLRENPEQWQSLIDMEIEASDSTGMVEAGTHMIVIARKRS</sequence>
<evidence type="ECO:0000313" key="2">
    <source>
        <dbReference type="EMBL" id="GFZ84495.1"/>
    </source>
</evidence>
<dbReference type="GO" id="GO:0008757">
    <property type="term" value="F:S-adenosylmethionine-dependent methyltransferase activity"/>
    <property type="evidence" value="ECO:0007669"/>
    <property type="project" value="InterPro"/>
</dbReference>
<organism evidence="2 3">
    <name type="scientific">Pseudohongiella nitratireducens</name>
    <dbReference type="NCBI Taxonomy" id="1768907"/>
    <lineage>
        <taxon>Bacteria</taxon>
        <taxon>Pseudomonadati</taxon>
        <taxon>Pseudomonadota</taxon>
        <taxon>Gammaproteobacteria</taxon>
        <taxon>Pseudomonadales</taxon>
        <taxon>Pseudohongiellaceae</taxon>
        <taxon>Pseudohongiella</taxon>
    </lineage>
</organism>
<keyword evidence="2" id="KW-0808">Transferase</keyword>
<evidence type="ECO:0000259" key="1">
    <source>
        <dbReference type="Pfam" id="PF08241"/>
    </source>
</evidence>
<dbReference type="InterPro" id="IPR013216">
    <property type="entry name" value="Methyltransf_11"/>
</dbReference>
<reference evidence="2" key="2">
    <citation type="submission" date="2020-09" db="EMBL/GenBank/DDBJ databases">
        <authorList>
            <person name="Sun Q."/>
            <person name="Zhou Y."/>
        </authorList>
    </citation>
    <scope>NUCLEOTIDE SEQUENCE</scope>
    <source>
        <strain evidence="2">CGMCC 1.15425</strain>
    </source>
</reference>
<dbReference type="EMBL" id="BMIY01000018">
    <property type="protein sequence ID" value="GFZ84495.1"/>
    <property type="molecule type" value="Genomic_DNA"/>
</dbReference>
<protein>
    <submittedName>
        <fullName evidence="2">SAM-dependent methyltransferase</fullName>
    </submittedName>
</protein>
<proteinExistence type="predicted"/>
<dbReference type="Proteomes" id="UP000627715">
    <property type="component" value="Unassembled WGS sequence"/>
</dbReference>
<dbReference type="Gene3D" id="3.40.50.150">
    <property type="entry name" value="Vaccinia Virus protein VP39"/>
    <property type="match status" value="1"/>
</dbReference>
<dbReference type="AlphaFoldDB" id="A0A916QN39"/>
<dbReference type="GO" id="GO:0032259">
    <property type="term" value="P:methylation"/>
    <property type="evidence" value="ECO:0007669"/>
    <property type="project" value="UniProtKB-KW"/>
</dbReference>
<dbReference type="SUPFAM" id="SSF53335">
    <property type="entry name" value="S-adenosyl-L-methionine-dependent methyltransferases"/>
    <property type="match status" value="1"/>
</dbReference>
<dbReference type="PANTHER" id="PTHR42912">
    <property type="entry name" value="METHYLTRANSFERASE"/>
    <property type="match status" value="1"/>
</dbReference>
<dbReference type="RefSeq" id="WP_068811383.1">
    <property type="nucleotide sequence ID" value="NZ_BMIY01000018.1"/>
</dbReference>
<keyword evidence="2" id="KW-0489">Methyltransferase</keyword>
<dbReference type="PANTHER" id="PTHR42912:SF93">
    <property type="entry name" value="N6-ADENOSINE-METHYLTRANSFERASE TMT1A"/>
    <property type="match status" value="1"/>
</dbReference>
<gene>
    <name evidence="2" type="ORF">GCM10011403_29990</name>
</gene>
<evidence type="ECO:0000313" key="3">
    <source>
        <dbReference type="Proteomes" id="UP000627715"/>
    </source>
</evidence>
<dbReference type="Pfam" id="PF08241">
    <property type="entry name" value="Methyltransf_11"/>
    <property type="match status" value="1"/>
</dbReference>
<accession>A0A916QN39</accession>